<feature type="non-terminal residue" evidence="2">
    <location>
        <position position="298"/>
    </location>
</feature>
<dbReference type="PROSITE" id="PS51885">
    <property type="entry name" value="NEPRILYSIN"/>
    <property type="match status" value="1"/>
</dbReference>
<reference evidence="2 4" key="1">
    <citation type="submission" date="2008-03" db="EMBL/GenBank/DDBJ databases">
        <title>Annotation of Ixodes scapularis.</title>
        <authorList>
            <consortium name="Ixodes scapularis Genome Project Consortium"/>
            <person name="Caler E."/>
            <person name="Hannick L.I."/>
            <person name="Bidwell S."/>
            <person name="Joardar V."/>
            <person name="Thiagarajan M."/>
            <person name="Amedeo P."/>
            <person name="Galinsky K.J."/>
            <person name="Schobel S."/>
            <person name="Inman J."/>
            <person name="Hostetler J."/>
            <person name="Miller J."/>
            <person name="Hammond M."/>
            <person name="Megy K."/>
            <person name="Lawson D."/>
            <person name="Kodira C."/>
            <person name="Sutton G."/>
            <person name="Meyer J."/>
            <person name="Hill C.A."/>
            <person name="Birren B."/>
            <person name="Nene V."/>
            <person name="Collins F."/>
            <person name="Alarcon-Chaidez F."/>
            <person name="Wikel S."/>
            <person name="Strausberg R."/>
        </authorList>
    </citation>
    <scope>NUCLEOTIDE SEQUENCE [LARGE SCALE GENOMIC DNA]</scope>
    <source>
        <strain evidence="4">Wikel</strain>
        <strain evidence="2">Wikel colony</strain>
    </source>
</reference>
<reference evidence="3" key="2">
    <citation type="submission" date="2020-05" db="UniProtKB">
        <authorList>
            <consortium name="EnsemblMetazoa"/>
        </authorList>
    </citation>
    <scope>IDENTIFICATION</scope>
    <source>
        <strain evidence="3">wikel</strain>
    </source>
</reference>
<sequence>LLDDVRESMSHFFDWMDESTKSIALDRLRALRNIVAYPSIAATKHSLETRYSFLRETVKPPFGRAYMETKRMVRVQRNRFLKKAMARQDNDWFSVPLVNAIFLPYYHIIVIPTSIMLPPLLVPQLPAATYGGMAHVLAHEVSHAFDVDAAPANADGLYREWYSPITRSRIQDRKLCLRDMYLHVTASEFNRSMPHPGKLPAHVQVAAKAFRRRMLPEAPSGVAQFSNEQLFYVSSCFKWCNSKGRPQSSSGANQAQDDVHSSMYRRCNAPLLAHERFFKAFNCTPGASMRPRRQCLFP</sequence>
<accession>B7PWI7</accession>
<dbReference type="VEuPathDB" id="VectorBase:ISCW019277"/>
<feature type="domain" description="Peptidase M13 C-terminal" evidence="1">
    <location>
        <begin position="99"/>
        <end position="295"/>
    </location>
</feature>
<evidence type="ECO:0000259" key="1">
    <source>
        <dbReference type="Pfam" id="PF01431"/>
    </source>
</evidence>
<evidence type="ECO:0000313" key="4">
    <source>
        <dbReference type="Proteomes" id="UP000001555"/>
    </source>
</evidence>
<dbReference type="Gene3D" id="3.40.390.10">
    <property type="entry name" value="Collagenase (Catalytic Domain)"/>
    <property type="match status" value="1"/>
</dbReference>
<proteinExistence type="predicted"/>
<dbReference type="VEuPathDB" id="VectorBase:ISCI019277"/>
<evidence type="ECO:0000313" key="3">
    <source>
        <dbReference type="EnsemblMetazoa" id="ISCW019277-PA"/>
    </source>
</evidence>
<dbReference type="GO" id="GO:0004222">
    <property type="term" value="F:metalloendopeptidase activity"/>
    <property type="evidence" value="ECO:0000318"/>
    <property type="project" value="GO_Central"/>
</dbReference>
<dbReference type="EMBL" id="ABJB010466011">
    <property type="status" value="NOT_ANNOTATED_CDS"/>
    <property type="molecule type" value="Genomic_DNA"/>
</dbReference>
<name>B7PWI7_IXOSC</name>
<dbReference type="EMBL" id="ABJB010322523">
    <property type="status" value="NOT_ANNOTATED_CDS"/>
    <property type="molecule type" value="Genomic_DNA"/>
</dbReference>
<dbReference type="EMBL" id="DS808404">
    <property type="protein sequence ID" value="EEC10959.1"/>
    <property type="molecule type" value="Genomic_DNA"/>
</dbReference>
<protein>
    <submittedName>
        <fullName evidence="2 3">Endothelin-converting enzyme, putative</fullName>
        <ecNumber evidence="2">3.4.24.71</ecNumber>
    </submittedName>
</protein>
<keyword evidence="4" id="KW-1185">Reference proteome</keyword>
<dbReference type="GO" id="GO:0016485">
    <property type="term" value="P:protein processing"/>
    <property type="evidence" value="ECO:0000318"/>
    <property type="project" value="GO_Central"/>
</dbReference>
<dbReference type="Proteomes" id="UP000001555">
    <property type="component" value="Unassembled WGS sequence"/>
</dbReference>
<dbReference type="HOGENOM" id="CLU_006187_1_2_1"/>
<organism>
    <name type="scientific">Ixodes scapularis</name>
    <name type="common">Black-legged tick</name>
    <name type="synonym">Deer tick</name>
    <dbReference type="NCBI Taxonomy" id="6945"/>
    <lineage>
        <taxon>Eukaryota</taxon>
        <taxon>Metazoa</taxon>
        <taxon>Ecdysozoa</taxon>
        <taxon>Arthropoda</taxon>
        <taxon>Chelicerata</taxon>
        <taxon>Arachnida</taxon>
        <taxon>Acari</taxon>
        <taxon>Parasitiformes</taxon>
        <taxon>Ixodida</taxon>
        <taxon>Ixodoidea</taxon>
        <taxon>Ixodidae</taxon>
        <taxon>Ixodinae</taxon>
        <taxon>Ixodes</taxon>
    </lineage>
</organism>
<dbReference type="PaxDb" id="6945-B7PWI7"/>
<evidence type="ECO:0000313" key="2">
    <source>
        <dbReference type="EMBL" id="EEC10959.1"/>
    </source>
</evidence>
<dbReference type="PANTHER" id="PTHR11733">
    <property type="entry name" value="ZINC METALLOPROTEASE FAMILY M13 NEPRILYSIN-RELATED"/>
    <property type="match status" value="1"/>
</dbReference>
<dbReference type="SUPFAM" id="SSF55486">
    <property type="entry name" value="Metalloproteases ('zincins'), catalytic domain"/>
    <property type="match status" value="1"/>
</dbReference>
<dbReference type="OrthoDB" id="6487252at2759"/>
<dbReference type="PANTHER" id="PTHR11733:SF241">
    <property type="entry name" value="GH26575P-RELATED"/>
    <property type="match status" value="1"/>
</dbReference>
<dbReference type="EC" id="3.4.24.71" evidence="2"/>
<dbReference type="EMBL" id="ABJB010171742">
    <property type="status" value="NOT_ANNOTATED_CDS"/>
    <property type="molecule type" value="Genomic_DNA"/>
</dbReference>
<dbReference type="AlphaFoldDB" id="B7PWI7"/>
<dbReference type="VEuPathDB" id="VectorBase:ISCP_016063"/>
<gene>
    <name evidence="2" type="ORF">IscW_ISCW019277</name>
</gene>
<feature type="non-terminal residue" evidence="2">
    <location>
        <position position="1"/>
    </location>
</feature>
<dbReference type="InterPro" id="IPR018497">
    <property type="entry name" value="Peptidase_M13_C"/>
</dbReference>
<dbReference type="STRING" id="6945.B7PWI7"/>
<dbReference type="EMBL" id="ABJB010130593">
    <property type="status" value="NOT_ANNOTATED_CDS"/>
    <property type="molecule type" value="Genomic_DNA"/>
</dbReference>
<dbReference type="Pfam" id="PF01431">
    <property type="entry name" value="Peptidase_M13"/>
    <property type="match status" value="1"/>
</dbReference>
<dbReference type="EnsemblMetazoa" id="ISCW019277-RA">
    <property type="protein sequence ID" value="ISCW019277-PA"/>
    <property type="gene ID" value="ISCW019277"/>
</dbReference>
<dbReference type="GO" id="GO:0005886">
    <property type="term" value="C:plasma membrane"/>
    <property type="evidence" value="ECO:0000318"/>
    <property type="project" value="GO_Central"/>
</dbReference>
<dbReference type="Gene3D" id="1.10.1380.10">
    <property type="entry name" value="Neutral endopeptidase , domain2"/>
    <property type="match status" value="1"/>
</dbReference>
<dbReference type="InterPro" id="IPR024079">
    <property type="entry name" value="MetalloPept_cat_dom_sf"/>
</dbReference>
<dbReference type="InterPro" id="IPR042089">
    <property type="entry name" value="Peptidase_M13_dom_2"/>
</dbReference>
<dbReference type="InterPro" id="IPR000718">
    <property type="entry name" value="Peptidase_M13"/>
</dbReference>
<keyword evidence="2" id="KW-0378">Hydrolase</keyword>